<dbReference type="Pfam" id="PF12274">
    <property type="entry name" value="DUF3615"/>
    <property type="match status" value="1"/>
</dbReference>
<protein>
    <recommendedName>
        <fullName evidence="1">DUF3615 domain-containing protein</fullName>
    </recommendedName>
</protein>
<dbReference type="EMBL" id="KD170605">
    <property type="protein sequence ID" value="EMS55453.1"/>
    <property type="molecule type" value="Genomic_DNA"/>
</dbReference>
<evidence type="ECO:0000313" key="2">
    <source>
        <dbReference type="EMBL" id="EMS55453.1"/>
    </source>
</evidence>
<dbReference type="PANTHER" id="PTHR33326">
    <property type="entry name" value="OS05G0543800 PROTEIN"/>
    <property type="match status" value="1"/>
</dbReference>
<dbReference type="AlphaFoldDB" id="M7YXE6"/>
<dbReference type="InterPro" id="IPR022059">
    <property type="entry name" value="DUF3615"/>
</dbReference>
<evidence type="ECO:0000259" key="1">
    <source>
        <dbReference type="Pfam" id="PF12274"/>
    </source>
</evidence>
<accession>M7YXE6</accession>
<proteinExistence type="predicted"/>
<dbReference type="OMA" id="EIAVRYC"/>
<sequence>MPPGGRYVPADADGMPRRVAGANVEAGVQTRLRSWPQPPRREHPASAKTYIPPGKQWRPRGRRRKDGLSEAEIAVRYCLYWPDGTRKISSKDNPKPGNISRLVQALLDKYNEDHHLLGVLIQSMPPFQDLAYELDGVVCFQEFYMGEIGCLSMYYHLNFTTKTKGADDFHGGINNLFFAEVTQIKGESAEYVLNCFCMVKRNDNGRCYECMNYGNVDLKHPVNGDKYKGRHSHPHKVGYGLVDRGVPEYIQNEEDMLADEEARIRYIYKCPDDRTIVAKSDGARMPAVLAKREDVGLAKRDDGQGKGKYIVPARRQLV</sequence>
<feature type="domain" description="DUF3615" evidence="1">
    <location>
        <begin position="126"/>
        <end position="221"/>
    </location>
</feature>
<reference evidence="2" key="1">
    <citation type="journal article" date="2013" name="Nature">
        <title>Draft genome of the wheat A-genome progenitor Triticum urartu.</title>
        <authorList>
            <person name="Ling H.Q."/>
            <person name="Zhao S."/>
            <person name="Liu D."/>
            <person name="Wang J."/>
            <person name="Sun H."/>
            <person name="Zhang C."/>
            <person name="Fan H."/>
            <person name="Li D."/>
            <person name="Dong L."/>
            <person name="Tao Y."/>
            <person name="Gao C."/>
            <person name="Wu H."/>
            <person name="Li Y."/>
            <person name="Cui Y."/>
            <person name="Guo X."/>
            <person name="Zheng S."/>
            <person name="Wang B."/>
            <person name="Yu K."/>
            <person name="Liang Q."/>
            <person name="Yang W."/>
            <person name="Lou X."/>
            <person name="Chen J."/>
            <person name="Feng M."/>
            <person name="Jian J."/>
            <person name="Zhang X."/>
            <person name="Luo G."/>
            <person name="Jiang Y."/>
            <person name="Liu J."/>
            <person name="Wang Z."/>
            <person name="Sha Y."/>
            <person name="Zhang B."/>
            <person name="Wu H."/>
            <person name="Tang D."/>
            <person name="Shen Q."/>
            <person name="Xue P."/>
            <person name="Zou S."/>
            <person name="Wang X."/>
            <person name="Liu X."/>
            <person name="Wang F."/>
            <person name="Yang Y."/>
            <person name="An X."/>
            <person name="Dong Z."/>
            <person name="Zhang K."/>
            <person name="Zhang X."/>
            <person name="Luo M.C."/>
            <person name="Dvorak J."/>
            <person name="Tong Y."/>
            <person name="Wang J."/>
            <person name="Yang H."/>
            <person name="Li Z."/>
            <person name="Wang D."/>
            <person name="Zhang A."/>
            <person name="Wang J."/>
        </authorList>
    </citation>
    <scope>NUCLEOTIDE SEQUENCE</scope>
</reference>
<name>M7YXE6_TRIUA</name>
<gene>
    <name evidence="2" type="ORF">TRIUR3_05045</name>
</gene>
<dbReference type="PANTHER" id="PTHR33326:SF58">
    <property type="match status" value="1"/>
</dbReference>
<organism evidence="2">
    <name type="scientific">Triticum urartu</name>
    <name type="common">Red wild einkorn</name>
    <name type="synonym">Crithodium urartu</name>
    <dbReference type="NCBI Taxonomy" id="4572"/>
    <lineage>
        <taxon>Eukaryota</taxon>
        <taxon>Viridiplantae</taxon>
        <taxon>Streptophyta</taxon>
        <taxon>Embryophyta</taxon>
        <taxon>Tracheophyta</taxon>
        <taxon>Spermatophyta</taxon>
        <taxon>Magnoliopsida</taxon>
        <taxon>Liliopsida</taxon>
        <taxon>Poales</taxon>
        <taxon>Poaceae</taxon>
        <taxon>BOP clade</taxon>
        <taxon>Pooideae</taxon>
        <taxon>Triticodae</taxon>
        <taxon>Triticeae</taxon>
        <taxon>Triticinae</taxon>
        <taxon>Triticum</taxon>
    </lineage>
</organism>